<evidence type="ECO:0000313" key="2">
    <source>
        <dbReference type="Proteomes" id="UP001269061"/>
    </source>
</evidence>
<accession>A0ABU3FFS3</accession>
<name>A0ABU3FFS3_9ENTE</name>
<organism evidence="1 2">
    <name type="scientific">Enterococcus pseudoavium</name>
    <dbReference type="NCBI Taxonomy" id="44007"/>
    <lineage>
        <taxon>Bacteria</taxon>
        <taxon>Bacillati</taxon>
        <taxon>Bacillota</taxon>
        <taxon>Bacilli</taxon>
        <taxon>Lactobacillales</taxon>
        <taxon>Enterococcaceae</taxon>
        <taxon>Enterococcus</taxon>
    </lineage>
</organism>
<keyword evidence="2" id="KW-1185">Reference proteome</keyword>
<gene>
    <name evidence="1" type="ORF">P7H46_03390</name>
</gene>
<dbReference type="EMBL" id="JARQAZ010000002">
    <property type="protein sequence ID" value="MDT2769882.1"/>
    <property type="molecule type" value="Genomic_DNA"/>
</dbReference>
<sequence length="186" mass="21872">MLGNKNNGKIKITKRRMRMVRKKYRKINAKNFVAICDMPLMETRSDVIEWMKNGEFMYFVFWKARNQGAIVLIEDPALGFKWQGTNYKASENDYWDPEDVNNGWQLNLNEALVKDEIDLMPPLYNKLPNERYDLEKSEVIKFLKTKKHIFDLLFVAAGWNGYLVNDNGHWVGKNLLKETNANKCSD</sequence>
<evidence type="ECO:0000313" key="1">
    <source>
        <dbReference type="EMBL" id="MDT2769882.1"/>
    </source>
</evidence>
<dbReference type="RefSeq" id="WP_311815367.1">
    <property type="nucleotide sequence ID" value="NZ_JARQAZ010000002.1"/>
</dbReference>
<comment type="caution">
    <text evidence="1">The sequence shown here is derived from an EMBL/GenBank/DDBJ whole genome shotgun (WGS) entry which is preliminary data.</text>
</comment>
<reference evidence="1 2" key="1">
    <citation type="submission" date="2023-03" db="EMBL/GenBank/DDBJ databases">
        <authorList>
            <person name="Shen W."/>
            <person name="Cai J."/>
        </authorList>
    </citation>
    <scope>NUCLEOTIDE SEQUENCE [LARGE SCALE GENOMIC DNA]</scope>
    <source>
        <strain evidence="1 2">Y59</strain>
    </source>
</reference>
<protein>
    <recommendedName>
        <fullName evidence="3">DUF2750 domain-containing protein</fullName>
    </recommendedName>
</protein>
<dbReference type="Proteomes" id="UP001269061">
    <property type="component" value="Unassembled WGS sequence"/>
</dbReference>
<evidence type="ECO:0008006" key="3">
    <source>
        <dbReference type="Google" id="ProtNLM"/>
    </source>
</evidence>
<proteinExistence type="predicted"/>